<evidence type="ECO:0000256" key="13">
    <source>
        <dbReference type="SAM" id="SignalP"/>
    </source>
</evidence>
<dbReference type="Pfam" id="PF00892">
    <property type="entry name" value="EamA"/>
    <property type="match status" value="1"/>
</dbReference>
<keyword evidence="7 12" id="KW-0812">Transmembrane</keyword>
<evidence type="ECO:0000256" key="7">
    <source>
        <dbReference type="ARBA" id="ARBA00022692"/>
    </source>
</evidence>
<proteinExistence type="predicted"/>
<name>A0ABY2ZMB2_9GAMM</name>
<evidence type="ECO:0000256" key="4">
    <source>
        <dbReference type="ARBA" id="ARBA00022516"/>
    </source>
</evidence>
<keyword evidence="3" id="KW-1003">Cell membrane</keyword>
<comment type="caution">
    <text evidence="15">The sequence shown here is derived from an EMBL/GenBank/DDBJ whole genome shotgun (WGS) entry which is preliminary data.</text>
</comment>
<keyword evidence="13" id="KW-0732">Signal</keyword>
<evidence type="ECO:0000259" key="14">
    <source>
        <dbReference type="Pfam" id="PF00892"/>
    </source>
</evidence>
<evidence type="ECO:0000256" key="3">
    <source>
        <dbReference type="ARBA" id="ARBA00022475"/>
    </source>
</evidence>
<dbReference type="GeneID" id="90523473"/>
<evidence type="ECO:0000256" key="5">
    <source>
        <dbReference type="ARBA" id="ARBA00022519"/>
    </source>
</evidence>
<comment type="subcellular location">
    <subcellularLocation>
        <location evidence="1">Cell membrane</location>
        <topology evidence="1">Multi-pass membrane protein</topology>
    </subcellularLocation>
</comment>
<keyword evidence="2" id="KW-0813">Transport</keyword>
<organism evidence="15 16">
    <name type="scientific">Pantoea eucalypti</name>
    <dbReference type="NCBI Taxonomy" id="470933"/>
    <lineage>
        <taxon>Bacteria</taxon>
        <taxon>Pseudomonadati</taxon>
        <taxon>Pseudomonadota</taxon>
        <taxon>Gammaproteobacteria</taxon>
        <taxon>Enterobacterales</taxon>
        <taxon>Erwiniaceae</taxon>
        <taxon>Pantoea</taxon>
    </lineage>
</organism>
<evidence type="ECO:0000313" key="15">
    <source>
        <dbReference type="EMBL" id="TPV37850.1"/>
    </source>
</evidence>
<gene>
    <name evidence="15" type="ORF">FJW02_07315</name>
</gene>
<keyword evidence="5" id="KW-0997">Cell inner membrane</keyword>
<feature type="chain" id="PRO_5045699833" evidence="13">
    <location>
        <begin position="18"/>
        <end position="106"/>
    </location>
</feature>
<evidence type="ECO:0000256" key="9">
    <source>
        <dbReference type="ARBA" id="ARBA00022989"/>
    </source>
</evidence>
<keyword evidence="6" id="KW-0441">Lipid A biosynthesis</keyword>
<evidence type="ECO:0000256" key="12">
    <source>
        <dbReference type="SAM" id="Phobius"/>
    </source>
</evidence>
<accession>A0ABY2ZMB2</accession>
<dbReference type="PANTHER" id="PTHR30561">
    <property type="entry name" value="SMR FAMILY PROTON-DEPENDENT DRUG EFFLUX TRANSPORTER SUGE"/>
    <property type="match status" value="1"/>
</dbReference>
<protein>
    <submittedName>
        <fullName evidence="15">4-amino-4-deoxy-L-arabinose-phospho-UDP flippase</fullName>
    </submittedName>
</protein>
<dbReference type="PANTHER" id="PTHR30561:SF23">
    <property type="entry name" value="4-AMINO-4-DEOXY-L-ARABINOSE-PHOSPHOUNDECAPRENOL FLIPPASE SUBUNIT ARNE-RELATED"/>
    <property type="match status" value="1"/>
</dbReference>
<evidence type="ECO:0000313" key="16">
    <source>
        <dbReference type="Proteomes" id="UP000315469"/>
    </source>
</evidence>
<keyword evidence="16" id="KW-1185">Reference proteome</keyword>
<keyword evidence="8" id="KW-0448">Lipopolysaccharide biosynthesis</keyword>
<feature type="transmembrane region" description="Helical" evidence="12">
    <location>
        <begin position="31"/>
        <end position="52"/>
    </location>
</feature>
<dbReference type="InterPro" id="IPR000620">
    <property type="entry name" value="EamA_dom"/>
</dbReference>
<dbReference type="InterPro" id="IPR037185">
    <property type="entry name" value="EmrE-like"/>
</dbReference>
<dbReference type="Gene3D" id="1.10.3730.20">
    <property type="match status" value="1"/>
</dbReference>
<feature type="domain" description="EamA" evidence="14">
    <location>
        <begin position="14"/>
        <end position="102"/>
    </location>
</feature>
<evidence type="ECO:0000256" key="11">
    <source>
        <dbReference type="ARBA" id="ARBA00023136"/>
    </source>
</evidence>
<evidence type="ECO:0000256" key="1">
    <source>
        <dbReference type="ARBA" id="ARBA00004651"/>
    </source>
</evidence>
<keyword evidence="4" id="KW-0444">Lipid biosynthesis</keyword>
<keyword evidence="10" id="KW-0443">Lipid metabolism</keyword>
<dbReference type="NCBIfam" id="NF011625">
    <property type="entry name" value="PRK15051.1"/>
    <property type="match status" value="1"/>
</dbReference>
<dbReference type="InterPro" id="IPR000390">
    <property type="entry name" value="Small_drug/metabolite_transptr"/>
</dbReference>
<evidence type="ECO:0000256" key="6">
    <source>
        <dbReference type="ARBA" id="ARBA00022556"/>
    </source>
</evidence>
<dbReference type="Proteomes" id="UP000315469">
    <property type="component" value="Unassembled WGS sequence"/>
</dbReference>
<reference evidence="15 16" key="1">
    <citation type="submission" date="2019-06" db="EMBL/GenBank/DDBJ databases">
        <title>Taxogenomics and systematics of the genus Pantoea.</title>
        <authorList>
            <person name="Tambong J.T."/>
        </authorList>
    </citation>
    <scope>NUCLEOTIDE SEQUENCE [LARGE SCALE GENOMIC DNA]</scope>
    <source>
        <strain evidence="15 16">LMG 24197</strain>
    </source>
</reference>
<dbReference type="EMBL" id="VHJB01000059">
    <property type="protein sequence ID" value="TPV37850.1"/>
    <property type="molecule type" value="Genomic_DNA"/>
</dbReference>
<keyword evidence="11 12" id="KW-0472">Membrane</keyword>
<sequence>MLLLIVLVSLLSCSAQLCQKQATHAVSGRIRLSWIGVSVLLLGIAMLLWLLVLQRVPVSQAYPMLSLNFIFVALAGRILWRERLTLRQIAGTLLVVTGVALMASQL</sequence>
<feature type="signal peptide" evidence="13">
    <location>
        <begin position="1"/>
        <end position="17"/>
    </location>
</feature>
<feature type="transmembrane region" description="Helical" evidence="12">
    <location>
        <begin position="61"/>
        <end position="80"/>
    </location>
</feature>
<evidence type="ECO:0000256" key="10">
    <source>
        <dbReference type="ARBA" id="ARBA00023098"/>
    </source>
</evidence>
<dbReference type="SUPFAM" id="SSF103481">
    <property type="entry name" value="Multidrug resistance efflux transporter EmrE"/>
    <property type="match status" value="1"/>
</dbReference>
<keyword evidence="9 12" id="KW-1133">Transmembrane helix</keyword>
<evidence type="ECO:0000256" key="8">
    <source>
        <dbReference type="ARBA" id="ARBA00022985"/>
    </source>
</evidence>
<evidence type="ECO:0000256" key="2">
    <source>
        <dbReference type="ARBA" id="ARBA00022448"/>
    </source>
</evidence>
<dbReference type="RefSeq" id="WP_003850557.1">
    <property type="nucleotide sequence ID" value="NZ_CP045722.1"/>
</dbReference>